<reference evidence="3" key="1">
    <citation type="submission" date="2020-12" db="EMBL/GenBank/DDBJ databases">
        <title>Geomonas sp. Red875, isolated from river sediment.</title>
        <authorList>
            <person name="Xu Z."/>
            <person name="Zhang Z."/>
            <person name="Masuda Y."/>
            <person name="Itoh H."/>
            <person name="Senoo K."/>
        </authorList>
    </citation>
    <scope>NUCLEOTIDE SEQUENCE</scope>
    <source>
        <strain evidence="3">Red875</strain>
    </source>
</reference>
<dbReference type="Proteomes" id="UP000636888">
    <property type="component" value="Unassembled WGS sequence"/>
</dbReference>
<dbReference type="InterPro" id="IPR036514">
    <property type="entry name" value="SGNH_hydro_sf"/>
</dbReference>
<evidence type="ECO:0000313" key="4">
    <source>
        <dbReference type="Proteomes" id="UP000636888"/>
    </source>
</evidence>
<dbReference type="PANTHER" id="PTHR30383">
    <property type="entry name" value="THIOESTERASE 1/PROTEASE 1/LYSOPHOSPHOLIPASE L1"/>
    <property type="match status" value="1"/>
</dbReference>
<protein>
    <submittedName>
        <fullName evidence="3">Arylesterase</fullName>
    </submittedName>
</protein>
<dbReference type="Gene3D" id="3.40.50.1110">
    <property type="entry name" value="SGNH hydrolase"/>
    <property type="match status" value="1"/>
</dbReference>
<organism evidence="3 4">
    <name type="scientific">Geomesophilobacter sediminis</name>
    <dbReference type="NCBI Taxonomy" id="2798584"/>
    <lineage>
        <taxon>Bacteria</taxon>
        <taxon>Pseudomonadati</taxon>
        <taxon>Thermodesulfobacteriota</taxon>
        <taxon>Desulfuromonadia</taxon>
        <taxon>Geobacterales</taxon>
        <taxon>Geobacteraceae</taxon>
        <taxon>Geomesophilobacter</taxon>
    </lineage>
</organism>
<evidence type="ECO:0000259" key="2">
    <source>
        <dbReference type="Pfam" id="PF13472"/>
    </source>
</evidence>
<dbReference type="Pfam" id="PF13472">
    <property type="entry name" value="Lipase_GDSL_2"/>
    <property type="match status" value="1"/>
</dbReference>
<evidence type="ECO:0000256" key="1">
    <source>
        <dbReference type="SAM" id="SignalP"/>
    </source>
</evidence>
<dbReference type="GO" id="GO:0004622">
    <property type="term" value="F:phosphatidylcholine lysophospholipase activity"/>
    <property type="evidence" value="ECO:0007669"/>
    <property type="project" value="TreeGrafter"/>
</dbReference>
<keyword evidence="4" id="KW-1185">Reference proteome</keyword>
<name>A0A8J7M0P6_9BACT</name>
<gene>
    <name evidence="3" type="ORF">JFN93_16330</name>
</gene>
<dbReference type="CDD" id="cd01822">
    <property type="entry name" value="Lysophospholipase_L1_like"/>
    <property type="match status" value="1"/>
</dbReference>
<keyword evidence="1" id="KW-0732">Signal</keyword>
<dbReference type="InterPro" id="IPR013830">
    <property type="entry name" value="SGNH_hydro"/>
</dbReference>
<dbReference type="InterPro" id="IPR051532">
    <property type="entry name" value="Ester_Hydrolysis_Enzymes"/>
</dbReference>
<sequence length="221" mass="23919">MPTMNLTANCEVFRLVTSLFLCLSVSFPEAGAAAEPTIVAVGDSLTAGFGVAKEDAYPALLEKKLRQAGYRYRVVNAGVSGETTRGALSRIDSILKLHPEIVILESGANDGMRGSDPQLIENNLDTIVTRLQKDHVVVVLAGMEMFPALGRDYAGSFAAAYRRVAEKHRIIVIPFFLKRVAGDPALNQGDLVHPTAAGYRIVTETVYPYVVQAIEKARDAK</sequence>
<comment type="caution">
    <text evidence="3">The sequence shown here is derived from an EMBL/GenBank/DDBJ whole genome shotgun (WGS) entry which is preliminary data.</text>
</comment>
<feature type="domain" description="SGNH hydrolase-type esterase" evidence="2">
    <location>
        <begin position="40"/>
        <end position="201"/>
    </location>
</feature>
<proteinExistence type="predicted"/>
<dbReference type="PANTHER" id="PTHR30383:SF24">
    <property type="entry name" value="THIOESTERASE 1_PROTEASE 1_LYSOPHOSPHOLIPASE L1"/>
    <property type="match status" value="1"/>
</dbReference>
<dbReference type="EMBL" id="JAEMHM010000013">
    <property type="protein sequence ID" value="MBJ6726282.1"/>
    <property type="molecule type" value="Genomic_DNA"/>
</dbReference>
<dbReference type="RefSeq" id="WP_199385173.1">
    <property type="nucleotide sequence ID" value="NZ_JAEMHM010000013.1"/>
</dbReference>
<dbReference type="SUPFAM" id="SSF52266">
    <property type="entry name" value="SGNH hydrolase"/>
    <property type="match status" value="1"/>
</dbReference>
<dbReference type="AlphaFoldDB" id="A0A8J7M0P6"/>
<feature type="chain" id="PRO_5035293727" evidence="1">
    <location>
        <begin position="33"/>
        <end position="221"/>
    </location>
</feature>
<accession>A0A8J7M0P6</accession>
<evidence type="ECO:0000313" key="3">
    <source>
        <dbReference type="EMBL" id="MBJ6726282.1"/>
    </source>
</evidence>
<feature type="signal peptide" evidence="1">
    <location>
        <begin position="1"/>
        <end position="32"/>
    </location>
</feature>